<name>A0A0H2MWG0_9PROT</name>
<dbReference type="NCBIfam" id="TIGR00778">
    <property type="entry name" value="ahpD_dom"/>
    <property type="match status" value="1"/>
</dbReference>
<dbReference type="Pfam" id="PF02627">
    <property type="entry name" value="CMD"/>
    <property type="match status" value="1"/>
</dbReference>
<dbReference type="EMBL" id="LAQL01000006">
    <property type="protein sequence ID" value="KLN61020.1"/>
    <property type="molecule type" value="Genomic_DNA"/>
</dbReference>
<dbReference type="PANTHER" id="PTHR34846">
    <property type="entry name" value="4-CARBOXYMUCONOLACTONE DECARBOXYLASE FAMILY PROTEIN (AFU_ORTHOLOGUE AFUA_6G11590)"/>
    <property type="match status" value="1"/>
</dbReference>
<dbReference type="Proteomes" id="UP000035444">
    <property type="component" value="Unassembled WGS sequence"/>
</dbReference>
<dbReference type="AlphaFoldDB" id="A0A0H2MWG0"/>
<sequence>MTSEKPVIHEKNDPKLIGYLGQVHVMMAERGLEHSLSALIELRASQINQCAYCVDMHTSDARKAGVSQDKLDKVIVWRHVDVFSVAERVALAWTEALTIFDPKTNYAKLRSDLRQHFSDKEITLITTDIGMINLWNRIQISKH</sequence>
<keyword evidence="2" id="KW-0560">Oxidoreductase</keyword>
<evidence type="ECO:0000313" key="3">
    <source>
        <dbReference type="Proteomes" id="UP000035444"/>
    </source>
</evidence>
<dbReference type="InterPro" id="IPR004675">
    <property type="entry name" value="AhpD_core"/>
</dbReference>
<keyword evidence="2" id="KW-0575">Peroxidase</keyword>
<comment type="caution">
    <text evidence="2">The sequence shown here is derived from an EMBL/GenBank/DDBJ whole genome shotgun (WGS) entry which is preliminary data.</text>
</comment>
<dbReference type="InterPro" id="IPR029032">
    <property type="entry name" value="AhpD-like"/>
</dbReference>
<dbReference type="InterPro" id="IPR003779">
    <property type="entry name" value="CMD-like"/>
</dbReference>
<dbReference type="Gene3D" id="1.20.1290.10">
    <property type="entry name" value="AhpD-like"/>
    <property type="match status" value="1"/>
</dbReference>
<feature type="domain" description="Carboxymuconolactone decarboxylase-like" evidence="1">
    <location>
        <begin position="26"/>
        <end position="96"/>
    </location>
</feature>
<organism evidence="2 3">
    <name type="scientific">Kiloniella spongiae</name>
    <dbReference type="NCBI Taxonomy" id="1489064"/>
    <lineage>
        <taxon>Bacteria</taxon>
        <taxon>Pseudomonadati</taxon>
        <taxon>Pseudomonadota</taxon>
        <taxon>Alphaproteobacteria</taxon>
        <taxon>Rhodospirillales</taxon>
        <taxon>Kiloniellaceae</taxon>
        <taxon>Kiloniella</taxon>
    </lineage>
</organism>
<evidence type="ECO:0000313" key="2">
    <source>
        <dbReference type="EMBL" id="KLN61020.1"/>
    </source>
</evidence>
<dbReference type="GO" id="GO:0051920">
    <property type="term" value="F:peroxiredoxin activity"/>
    <property type="evidence" value="ECO:0007669"/>
    <property type="project" value="InterPro"/>
</dbReference>
<reference evidence="2 3" key="1">
    <citation type="submission" date="2015-03" db="EMBL/GenBank/DDBJ databases">
        <title>Genome Sequence of Kiloniella spongiae MEBiC09566, isolated from a marine sponge.</title>
        <authorList>
            <person name="Shao Z."/>
            <person name="Wang L."/>
            <person name="Li X."/>
        </authorList>
    </citation>
    <scope>NUCLEOTIDE SEQUENCE [LARGE SCALE GENOMIC DNA]</scope>
    <source>
        <strain evidence="2 3">MEBiC09566</strain>
    </source>
</reference>
<protein>
    <submittedName>
        <fullName evidence="2">Alkylhydroperoxidase</fullName>
    </submittedName>
</protein>
<evidence type="ECO:0000259" key="1">
    <source>
        <dbReference type="Pfam" id="PF02627"/>
    </source>
</evidence>
<dbReference type="PATRIC" id="fig|1489064.4.peg.3213"/>
<dbReference type="PANTHER" id="PTHR34846:SF10">
    <property type="entry name" value="CYTOPLASMIC PROTEIN"/>
    <property type="match status" value="1"/>
</dbReference>
<dbReference type="SUPFAM" id="SSF69118">
    <property type="entry name" value="AhpD-like"/>
    <property type="match status" value="1"/>
</dbReference>
<gene>
    <name evidence="2" type="ORF">WH96_09635</name>
</gene>
<keyword evidence="3" id="KW-1185">Reference proteome</keyword>
<dbReference type="STRING" id="1489064.WH96_09635"/>
<accession>A0A0H2MWG0</accession>
<proteinExistence type="predicted"/>